<dbReference type="NCBIfam" id="NF004126">
    <property type="entry name" value="PRK05614.1"/>
    <property type="match status" value="1"/>
</dbReference>
<dbReference type="AlphaFoldDB" id="A0A0F5FL56"/>
<dbReference type="PATRIC" id="fig|429727.3.peg.1379"/>
<dbReference type="Proteomes" id="UP000033649">
    <property type="component" value="Unassembled WGS sequence"/>
</dbReference>
<accession>A0A0F5FL56</accession>
<dbReference type="PROSITE" id="PS00480">
    <property type="entry name" value="CITRATE_SYNTHASE"/>
    <property type="match status" value="1"/>
</dbReference>
<feature type="active site" evidence="8">
    <location>
        <position position="364"/>
    </location>
</feature>
<dbReference type="InterPro" id="IPR002020">
    <property type="entry name" value="Citrate_synthase"/>
</dbReference>
<dbReference type="Pfam" id="PF00285">
    <property type="entry name" value="Citrate_synt"/>
    <property type="match status" value="1"/>
</dbReference>
<dbReference type="InterPro" id="IPR010953">
    <property type="entry name" value="Citrate_synthase_typ-I"/>
</dbReference>
<proteinExistence type="inferred from homology"/>
<dbReference type="Gene3D" id="2.20.28.60">
    <property type="match status" value="1"/>
</dbReference>
<evidence type="ECO:0000313" key="12">
    <source>
        <dbReference type="Proteomes" id="UP000033649"/>
    </source>
</evidence>
<dbReference type="GO" id="GO:0036440">
    <property type="term" value="F:citrate synthase activity"/>
    <property type="evidence" value="ECO:0007669"/>
    <property type="project" value="UniProtKB-EC"/>
</dbReference>
<comment type="similarity">
    <text evidence="2 7 10">Belongs to the citrate synthase family.</text>
</comment>
<dbReference type="Gene3D" id="1.10.230.10">
    <property type="entry name" value="Cytochrome P450-Terp, domain 2"/>
    <property type="match status" value="1"/>
</dbReference>
<keyword evidence="11" id="KW-0012">Acyltransferase</keyword>
<dbReference type="RefSeq" id="WP_046104265.1">
    <property type="nucleotide sequence ID" value="NZ_JZEY01000054.1"/>
</dbReference>
<feature type="active site" evidence="8">
    <location>
        <position position="306"/>
    </location>
</feature>
<protein>
    <recommendedName>
        <fullName evidence="6 7">Citrate synthase</fullName>
    </recommendedName>
</protein>
<dbReference type="OrthoDB" id="9800864at2"/>
<evidence type="ECO:0000256" key="7">
    <source>
        <dbReference type="PIRNR" id="PIRNR001369"/>
    </source>
</evidence>
<dbReference type="EMBL" id="JZEY01000054">
    <property type="protein sequence ID" value="KKB09571.1"/>
    <property type="molecule type" value="Genomic_DNA"/>
</dbReference>
<sequence>MTDKVAKLVIGDQTHEFPILSGSVGPDVMDIRSLYAKTGLFTYDPGFTSTAACDSAITYIDGDKGELLYRGYPIEQLAENSNYLEVCYLLLYGELPSKTQFAEFEQLVTRHTMVHEQMHYFYRGFRRDAHPMAIMTGVVGAMAAFYHDSTDVNDPQQREIASIRMIAKMPTIAAMAYKYSVGQPFVYPRNDLDYASNFLHMCFSVPAEEYKVDPKIARAMDLIFTLHADHEQNASTSTVRLSGSSDANPFACIAAGVACLWGPAHGGANEACLNMLREIGSVDRIPEFIARAKDKNDPFRLMGFGHRVYKNFDPRAKVMQQTAKEVLAILGVENNPTLQVAQELERIALEDQYFIDRKLYPNVDFYSGVILDAIGFPTSMFTVLFAVARTVGWISQWKEMIGDPQKKIGRPRQLYNGSIARDYEPISGR</sequence>
<dbReference type="Gene3D" id="1.10.580.10">
    <property type="entry name" value="Citrate Synthase, domain 1"/>
    <property type="match status" value="1"/>
</dbReference>
<comment type="caution">
    <text evidence="11">The sequence shown here is derived from an EMBL/GenBank/DDBJ whole genome shotgun (WGS) entry which is preliminary data.</text>
</comment>
<evidence type="ECO:0000256" key="1">
    <source>
        <dbReference type="ARBA" id="ARBA00004751"/>
    </source>
</evidence>
<evidence type="ECO:0000256" key="2">
    <source>
        <dbReference type="ARBA" id="ARBA00010566"/>
    </source>
</evidence>
<dbReference type="GO" id="GO:0006099">
    <property type="term" value="P:tricarboxylic acid cycle"/>
    <property type="evidence" value="ECO:0007669"/>
    <property type="project" value="UniProtKB-UniRule"/>
</dbReference>
<evidence type="ECO:0000256" key="10">
    <source>
        <dbReference type="RuleBase" id="RU003406"/>
    </source>
</evidence>
<evidence type="ECO:0000256" key="4">
    <source>
        <dbReference type="ARBA" id="ARBA00022679"/>
    </source>
</evidence>
<dbReference type="UniPathway" id="UPA00223">
    <property type="reaction ID" value="UER00717"/>
</dbReference>
<name>A0A0F5FL56_9HYPH</name>
<reference evidence="11 12" key="1">
    <citation type="submission" date="2015-03" db="EMBL/GenBank/DDBJ databases">
        <authorList>
            <person name="Hassan Y."/>
            <person name="Lepp D."/>
            <person name="Li X.-Z."/>
            <person name="Zhou T."/>
        </authorList>
    </citation>
    <scope>NUCLEOTIDE SEQUENCE [LARGE SCALE GENOMIC DNA]</scope>
    <source>
        <strain evidence="11 12">IPL18</strain>
    </source>
</reference>
<dbReference type="NCBIfam" id="TIGR01798">
    <property type="entry name" value="cit_synth_I"/>
    <property type="match status" value="1"/>
</dbReference>
<dbReference type="GO" id="GO:0005737">
    <property type="term" value="C:cytoplasm"/>
    <property type="evidence" value="ECO:0007669"/>
    <property type="project" value="InterPro"/>
</dbReference>
<comment type="catalytic activity">
    <reaction evidence="5 9">
        <text>oxaloacetate + acetyl-CoA + H2O = citrate + CoA + H(+)</text>
        <dbReference type="Rhea" id="RHEA:16845"/>
        <dbReference type="ChEBI" id="CHEBI:15377"/>
        <dbReference type="ChEBI" id="CHEBI:15378"/>
        <dbReference type="ChEBI" id="CHEBI:16452"/>
        <dbReference type="ChEBI" id="CHEBI:16947"/>
        <dbReference type="ChEBI" id="CHEBI:57287"/>
        <dbReference type="ChEBI" id="CHEBI:57288"/>
        <dbReference type="EC" id="2.3.3.16"/>
    </reaction>
</comment>
<dbReference type="PIRSF" id="PIRSF001369">
    <property type="entry name" value="Citrate_synth"/>
    <property type="match status" value="1"/>
</dbReference>
<keyword evidence="12" id="KW-1185">Reference proteome</keyword>
<dbReference type="PANTHER" id="PTHR42871:SF1">
    <property type="entry name" value="CITRATE SYNTHASE"/>
    <property type="match status" value="1"/>
</dbReference>
<dbReference type="InterPro" id="IPR036969">
    <property type="entry name" value="Citrate_synthase_sf"/>
</dbReference>
<dbReference type="STRING" id="429727.VE26_06660"/>
<dbReference type="InterPro" id="IPR019810">
    <property type="entry name" value="Citrate_synthase_AS"/>
</dbReference>
<evidence type="ECO:0000313" key="11">
    <source>
        <dbReference type="EMBL" id="KKB09571.1"/>
    </source>
</evidence>
<dbReference type="InterPro" id="IPR024176">
    <property type="entry name" value="Citrate_synthase_bac-typ"/>
</dbReference>
<evidence type="ECO:0000256" key="5">
    <source>
        <dbReference type="ARBA" id="ARBA00049288"/>
    </source>
</evidence>
<evidence type="ECO:0000256" key="3">
    <source>
        <dbReference type="ARBA" id="ARBA00022532"/>
    </source>
</evidence>
<comment type="pathway">
    <text evidence="1 9">Carbohydrate metabolism; tricarboxylic acid cycle; isocitrate from oxaloacetate: step 1/2.</text>
</comment>
<dbReference type="SUPFAM" id="SSF48256">
    <property type="entry name" value="Citrate synthase"/>
    <property type="match status" value="1"/>
</dbReference>
<dbReference type="PANTHER" id="PTHR42871">
    <property type="entry name" value="CITRATE SYNTHASE"/>
    <property type="match status" value="1"/>
</dbReference>
<evidence type="ECO:0000256" key="6">
    <source>
        <dbReference type="NCBIfam" id="TIGR01798"/>
    </source>
</evidence>
<dbReference type="CDD" id="cd06114">
    <property type="entry name" value="EcCS_like"/>
    <property type="match status" value="1"/>
</dbReference>
<dbReference type="InterPro" id="IPR016143">
    <property type="entry name" value="Citrate_synth-like_sm_a-sub"/>
</dbReference>
<keyword evidence="4 7" id="KW-0808">Transferase</keyword>
<dbReference type="InterPro" id="IPR016142">
    <property type="entry name" value="Citrate_synth-like_lrg_a-sub"/>
</dbReference>
<gene>
    <name evidence="11" type="primary">gltA</name>
    <name evidence="11" type="ORF">VE26_06660</name>
</gene>
<evidence type="ECO:0000256" key="8">
    <source>
        <dbReference type="PIRSR" id="PIRSR001369-1"/>
    </source>
</evidence>
<evidence type="ECO:0000256" key="9">
    <source>
        <dbReference type="RuleBase" id="RU003370"/>
    </source>
</evidence>
<dbReference type="PRINTS" id="PR00143">
    <property type="entry name" value="CITRTSNTHASE"/>
</dbReference>
<keyword evidence="3 9" id="KW-0816">Tricarboxylic acid cycle</keyword>
<dbReference type="FunFam" id="1.10.230.10:FF:000002">
    <property type="entry name" value="Citrate synthase"/>
    <property type="match status" value="1"/>
</dbReference>
<organism evidence="11 12">
    <name type="scientific">Devosia chinhatensis</name>
    <dbReference type="NCBI Taxonomy" id="429727"/>
    <lineage>
        <taxon>Bacteria</taxon>
        <taxon>Pseudomonadati</taxon>
        <taxon>Pseudomonadota</taxon>
        <taxon>Alphaproteobacteria</taxon>
        <taxon>Hyphomicrobiales</taxon>
        <taxon>Devosiaceae</taxon>
        <taxon>Devosia</taxon>
    </lineage>
</organism>